<keyword evidence="3 11" id="KW-0812">Transmembrane</keyword>
<feature type="compositionally biased region" description="Basic and acidic residues" evidence="10">
    <location>
        <begin position="353"/>
        <end position="369"/>
    </location>
</feature>
<dbReference type="PANTHER" id="PTHR24246:SF27">
    <property type="entry name" value="ADENOSINE RECEPTOR, ISOFORM A"/>
    <property type="match status" value="1"/>
</dbReference>
<evidence type="ECO:0000313" key="14">
    <source>
        <dbReference type="WBParaSite" id="MBELARI_LOCUS14938"/>
    </source>
</evidence>
<evidence type="ECO:0000256" key="9">
    <source>
        <dbReference type="ARBA" id="ARBA00023224"/>
    </source>
</evidence>
<name>A0AAF3ELQ3_9BILA</name>
<dbReference type="PANTHER" id="PTHR24246">
    <property type="entry name" value="OLFACTORY RECEPTOR AND ADENOSINE RECEPTOR"/>
    <property type="match status" value="1"/>
</dbReference>
<proteinExistence type="predicted"/>
<feature type="region of interest" description="Disordered" evidence="10">
    <location>
        <begin position="347"/>
        <end position="390"/>
    </location>
</feature>
<evidence type="ECO:0000256" key="2">
    <source>
        <dbReference type="ARBA" id="ARBA00022475"/>
    </source>
</evidence>
<feature type="transmembrane region" description="Helical" evidence="11">
    <location>
        <begin position="166"/>
        <end position="186"/>
    </location>
</feature>
<feature type="transmembrane region" description="Helical" evidence="11">
    <location>
        <begin position="39"/>
        <end position="72"/>
    </location>
</feature>
<feature type="region of interest" description="Disordered" evidence="10">
    <location>
        <begin position="425"/>
        <end position="454"/>
    </location>
</feature>
<evidence type="ECO:0000256" key="4">
    <source>
        <dbReference type="ARBA" id="ARBA00022989"/>
    </source>
</evidence>
<dbReference type="WBParaSite" id="MBELARI_LOCUS14938">
    <property type="protein sequence ID" value="MBELARI_LOCUS14938"/>
    <property type="gene ID" value="MBELARI_LOCUS14938"/>
</dbReference>
<organism evidence="13 14">
    <name type="scientific">Mesorhabditis belari</name>
    <dbReference type="NCBI Taxonomy" id="2138241"/>
    <lineage>
        <taxon>Eukaryota</taxon>
        <taxon>Metazoa</taxon>
        <taxon>Ecdysozoa</taxon>
        <taxon>Nematoda</taxon>
        <taxon>Chromadorea</taxon>
        <taxon>Rhabditida</taxon>
        <taxon>Rhabditina</taxon>
        <taxon>Rhabditomorpha</taxon>
        <taxon>Rhabditoidea</taxon>
        <taxon>Rhabditidae</taxon>
        <taxon>Mesorhabditinae</taxon>
        <taxon>Mesorhabditis</taxon>
    </lineage>
</organism>
<keyword evidence="5" id="KW-0297">G-protein coupled receptor</keyword>
<dbReference type="AlphaFoldDB" id="A0AAF3ELQ3"/>
<feature type="transmembrane region" description="Helical" evidence="11">
    <location>
        <begin position="126"/>
        <end position="146"/>
    </location>
</feature>
<dbReference type="Pfam" id="PF00001">
    <property type="entry name" value="7tm_1"/>
    <property type="match status" value="1"/>
</dbReference>
<feature type="transmembrane region" description="Helical" evidence="11">
    <location>
        <begin position="84"/>
        <end position="105"/>
    </location>
</feature>
<sequence>MASWGVSMCTVLGILSLILNLFVITSLIRYRRRVLKNVFYVIVLHCALLDVIRGACLIVKGFPFLISVYVSFENKITLMKATRYITFIMRSCNLVTIFNLVIFTTNEFVVVRYPLHYKRYFRRRTVLLLITICWCISIFFGIASAVSSPLTNEYQFLQGIKVSTVAQITIFFLCYLCLFVVLICYAKILRTIREFHGFDDRQRRFGSANGKRIFGSTQLKEQISIQNSQAISLHSEDPSKKRADSGRKKMHQISRHKYLIVIGSVLFVDVLFLFPYSGIQLVSFLHREGIVGLSVYSSSTTWLLQVLIGIHAVCQPLCYFRMTEFRRLVCCNPKSTFSRSKSISQHKSFANTKSREIDDPEKEALRGSEKNQSPNHTGTKYGPRLSRSNDSMVPLRANQLHANCFNHSQETSISSELKAKSFDSQLESPPLSCSPSDLQNSREIYVNPEEQSHC</sequence>
<keyword evidence="13" id="KW-1185">Reference proteome</keyword>
<evidence type="ECO:0000256" key="3">
    <source>
        <dbReference type="ARBA" id="ARBA00022692"/>
    </source>
</evidence>
<keyword evidence="8" id="KW-0325">Glycoprotein</keyword>
<evidence type="ECO:0000256" key="6">
    <source>
        <dbReference type="ARBA" id="ARBA00023136"/>
    </source>
</evidence>
<keyword evidence="4 11" id="KW-1133">Transmembrane helix</keyword>
<dbReference type="PROSITE" id="PS50262">
    <property type="entry name" value="G_PROTEIN_RECEP_F1_2"/>
    <property type="match status" value="1"/>
</dbReference>
<evidence type="ECO:0000256" key="7">
    <source>
        <dbReference type="ARBA" id="ARBA00023170"/>
    </source>
</evidence>
<evidence type="ECO:0000256" key="5">
    <source>
        <dbReference type="ARBA" id="ARBA00023040"/>
    </source>
</evidence>
<dbReference type="CDD" id="cd00637">
    <property type="entry name" value="7tm_classA_rhodopsin-like"/>
    <property type="match status" value="1"/>
</dbReference>
<feature type="domain" description="G-protein coupled receptors family 1 profile" evidence="12">
    <location>
        <begin position="19"/>
        <end position="319"/>
    </location>
</feature>
<keyword evidence="6 11" id="KW-0472">Membrane</keyword>
<protein>
    <recommendedName>
        <fullName evidence="12">G-protein coupled receptors family 1 profile domain-containing protein</fullName>
    </recommendedName>
</protein>
<feature type="compositionally biased region" description="Polar residues" evidence="10">
    <location>
        <begin position="425"/>
        <end position="442"/>
    </location>
</feature>
<evidence type="ECO:0000313" key="13">
    <source>
        <dbReference type="Proteomes" id="UP000887575"/>
    </source>
</evidence>
<comment type="subcellular location">
    <subcellularLocation>
        <location evidence="1">Cell membrane</location>
        <topology evidence="1">Multi-pass membrane protein</topology>
    </subcellularLocation>
</comment>
<dbReference type="SUPFAM" id="SSF81321">
    <property type="entry name" value="Family A G protein-coupled receptor-like"/>
    <property type="match status" value="1"/>
</dbReference>
<dbReference type="Proteomes" id="UP000887575">
    <property type="component" value="Unassembled WGS sequence"/>
</dbReference>
<reference evidence="14" key="1">
    <citation type="submission" date="2024-02" db="UniProtKB">
        <authorList>
            <consortium name="WormBaseParasite"/>
        </authorList>
    </citation>
    <scope>IDENTIFICATION</scope>
</reference>
<evidence type="ECO:0000256" key="8">
    <source>
        <dbReference type="ARBA" id="ARBA00023180"/>
    </source>
</evidence>
<evidence type="ECO:0000259" key="12">
    <source>
        <dbReference type="PROSITE" id="PS50262"/>
    </source>
</evidence>
<feature type="transmembrane region" description="Helical" evidence="11">
    <location>
        <begin position="258"/>
        <end position="282"/>
    </location>
</feature>
<evidence type="ECO:0000256" key="1">
    <source>
        <dbReference type="ARBA" id="ARBA00004651"/>
    </source>
</evidence>
<keyword evidence="7" id="KW-0675">Receptor</keyword>
<evidence type="ECO:0000256" key="11">
    <source>
        <dbReference type="SAM" id="Phobius"/>
    </source>
</evidence>
<dbReference type="InterPro" id="IPR000276">
    <property type="entry name" value="GPCR_Rhodpsn"/>
</dbReference>
<dbReference type="Gene3D" id="1.20.1070.10">
    <property type="entry name" value="Rhodopsin 7-helix transmembrane proteins"/>
    <property type="match status" value="1"/>
</dbReference>
<evidence type="ECO:0000256" key="10">
    <source>
        <dbReference type="SAM" id="MobiDB-lite"/>
    </source>
</evidence>
<feature type="transmembrane region" description="Helical" evidence="11">
    <location>
        <begin position="6"/>
        <end position="27"/>
    </location>
</feature>
<keyword evidence="2" id="KW-1003">Cell membrane</keyword>
<dbReference type="GO" id="GO:0005886">
    <property type="term" value="C:plasma membrane"/>
    <property type="evidence" value="ECO:0007669"/>
    <property type="project" value="UniProtKB-SubCell"/>
</dbReference>
<dbReference type="GO" id="GO:0004930">
    <property type="term" value="F:G protein-coupled receptor activity"/>
    <property type="evidence" value="ECO:0007669"/>
    <property type="project" value="UniProtKB-KW"/>
</dbReference>
<dbReference type="InterPro" id="IPR017452">
    <property type="entry name" value="GPCR_Rhodpsn_7TM"/>
</dbReference>
<keyword evidence="9" id="KW-0807">Transducer</keyword>
<accession>A0AAF3ELQ3</accession>